<dbReference type="RefSeq" id="WP_111371143.1">
    <property type="nucleotide sequence ID" value="NZ_CP029480.1"/>
</dbReference>
<reference evidence="2 3" key="1">
    <citation type="submission" date="2018-05" db="EMBL/GenBank/DDBJ databases">
        <title>Complete genome sequence of Arcticibacterium luteifluviistationis SM1504T, a cytophagaceae bacterium isolated from Arctic surface seawater.</title>
        <authorList>
            <person name="Li Y."/>
            <person name="Qin Q.-L."/>
        </authorList>
    </citation>
    <scope>NUCLEOTIDE SEQUENCE [LARGE SCALE GENOMIC DNA]</scope>
    <source>
        <strain evidence="2 3">SM1504</strain>
    </source>
</reference>
<dbReference type="SUPFAM" id="SSF53756">
    <property type="entry name" value="UDP-Glycosyltransferase/glycogen phosphorylase"/>
    <property type="match status" value="1"/>
</dbReference>
<dbReference type="PANTHER" id="PTHR45947">
    <property type="entry name" value="SULFOQUINOVOSYL TRANSFERASE SQD2"/>
    <property type="match status" value="1"/>
</dbReference>
<evidence type="ECO:0000313" key="2">
    <source>
        <dbReference type="EMBL" id="AWV98041.1"/>
    </source>
</evidence>
<sequence length="365" mass="41163">MKIIFVTNSSANGGASKMITFLYNEVKKILPESKIVFIRKEDSQYSNIENAYYLTTSLKSPIAYFKVSKKLYHLIKLEKPDAIISFLPLANILSAYIGKKLGVKYRIASQRNPPQIYGKVVRFFDKFIGSRGFYTSNVCNSQAGLEAFSKYPESYKKNLSVINNCVEPADLSISQEEAREKLGIATDKVVLTCVGRLHDQKNHELLVKTMKHVDNAILYLAGDGPLRHKITNQINLLGVENKIVLLGDLEREQVRLLLRASDIFVIPSKYEGLSNSLIEAMSYGLPIVFSNIPSFTNFLQIDAEDKYAGILANNDEIEWAKAINHLMSENTAMEKYRNLSLLKVADLTPEKMTSRFLKLTNDTKA</sequence>
<proteinExistence type="predicted"/>
<accession>A0A2Z4G9Z7</accession>
<dbReference type="OrthoDB" id="7560678at2"/>
<feature type="domain" description="Glycosyl transferase family 1" evidence="1">
    <location>
        <begin position="175"/>
        <end position="337"/>
    </location>
</feature>
<dbReference type="AlphaFoldDB" id="A0A2Z4G9Z7"/>
<organism evidence="2 3">
    <name type="scientific">Arcticibacterium luteifluviistationis</name>
    <dbReference type="NCBI Taxonomy" id="1784714"/>
    <lineage>
        <taxon>Bacteria</taxon>
        <taxon>Pseudomonadati</taxon>
        <taxon>Bacteroidota</taxon>
        <taxon>Cytophagia</taxon>
        <taxon>Cytophagales</taxon>
        <taxon>Leadbetterellaceae</taxon>
        <taxon>Arcticibacterium</taxon>
    </lineage>
</organism>
<dbReference type="CDD" id="cd03811">
    <property type="entry name" value="GT4_GT28_WabH-like"/>
    <property type="match status" value="1"/>
</dbReference>
<dbReference type="Pfam" id="PF00534">
    <property type="entry name" value="Glycos_transf_1"/>
    <property type="match status" value="1"/>
</dbReference>
<dbReference type="PANTHER" id="PTHR45947:SF3">
    <property type="entry name" value="SULFOQUINOVOSYL TRANSFERASE SQD2"/>
    <property type="match status" value="1"/>
</dbReference>
<dbReference type="GO" id="GO:0016757">
    <property type="term" value="F:glycosyltransferase activity"/>
    <property type="evidence" value="ECO:0007669"/>
    <property type="project" value="InterPro"/>
</dbReference>
<gene>
    <name evidence="2" type="ORF">DJ013_07595</name>
</gene>
<dbReference type="KEGG" id="als:DJ013_07595"/>
<evidence type="ECO:0000313" key="3">
    <source>
        <dbReference type="Proteomes" id="UP000249873"/>
    </source>
</evidence>
<protein>
    <recommendedName>
        <fullName evidence="1">Glycosyl transferase family 1 domain-containing protein</fullName>
    </recommendedName>
</protein>
<dbReference type="InterPro" id="IPR050194">
    <property type="entry name" value="Glycosyltransferase_grp1"/>
</dbReference>
<dbReference type="Proteomes" id="UP000249873">
    <property type="component" value="Chromosome"/>
</dbReference>
<dbReference type="Gene3D" id="3.40.50.2000">
    <property type="entry name" value="Glycogen Phosphorylase B"/>
    <property type="match status" value="2"/>
</dbReference>
<name>A0A2Z4G9Z7_9BACT</name>
<dbReference type="InterPro" id="IPR001296">
    <property type="entry name" value="Glyco_trans_1"/>
</dbReference>
<dbReference type="EMBL" id="CP029480">
    <property type="protein sequence ID" value="AWV98041.1"/>
    <property type="molecule type" value="Genomic_DNA"/>
</dbReference>
<evidence type="ECO:0000259" key="1">
    <source>
        <dbReference type="Pfam" id="PF00534"/>
    </source>
</evidence>
<keyword evidence="3" id="KW-1185">Reference proteome</keyword>